<dbReference type="STRING" id="1437607.BISA_0838"/>
<dbReference type="OrthoDB" id="3233478at2"/>
<evidence type="ECO:0000313" key="2">
    <source>
        <dbReference type="Proteomes" id="UP000029066"/>
    </source>
</evidence>
<dbReference type="RefSeq" id="WP_033891069.1">
    <property type="nucleotide sequence ID" value="NZ_JDUT01000010.1"/>
</dbReference>
<dbReference type="AlphaFoldDB" id="A0A087DA88"/>
<comment type="caution">
    <text evidence="1">The sequence shown here is derived from an EMBL/GenBank/DDBJ whole genome shotgun (WGS) entry which is preliminary data.</text>
</comment>
<reference evidence="1 2" key="1">
    <citation type="submission" date="2014-03" db="EMBL/GenBank/DDBJ databases">
        <title>Genomics of Bifidobacteria.</title>
        <authorList>
            <person name="Ventura M."/>
            <person name="Milani C."/>
            <person name="Lugli G.A."/>
        </authorList>
    </citation>
    <scope>NUCLEOTIDE SEQUENCE [LARGE SCALE GENOMIC DNA]</scope>
    <source>
        <strain evidence="1 2">DSM 23967</strain>
    </source>
</reference>
<organism evidence="1 2">
    <name type="scientific">Bifidobacterium saguini DSM 23967</name>
    <dbReference type="NCBI Taxonomy" id="1437607"/>
    <lineage>
        <taxon>Bacteria</taxon>
        <taxon>Bacillati</taxon>
        <taxon>Actinomycetota</taxon>
        <taxon>Actinomycetes</taxon>
        <taxon>Bifidobacteriales</taxon>
        <taxon>Bifidobacteriaceae</taxon>
        <taxon>Bifidobacterium</taxon>
    </lineage>
</organism>
<protein>
    <submittedName>
        <fullName evidence="1">Uncharacterized protein</fullName>
    </submittedName>
</protein>
<proteinExistence type="predicted"/>
<gene>
    <name evidence="1" type="ORF">BISA_0838</name>
</gene>
<dbReference type="EMBL" id="JGZN01000008">
    <property type="protein sequence ID" value="KFI92438.1"/>
    <property type="molecule type" value="Genomic_DNA"/>
</dbReference>
<accession>A0A087DA88</accession>
<evidence type="ECO:0000313" key="1">
    <source>
        <dbReference type="EMBL" id="KFI92438.1"/>
    </source>
</evidence>
<sequence>MERVDVYRGAAEVDADGNPVQGEMKHVATLMGFVAPVEASQSPGADSQGVARRYTLYFRGSEPTGILDTDCLVVRGMPLMVDGPPLEWWRYGRHIGDVVNAFVREG</sequence>
<dbReference type="Proteomes" id="UP000029066">
    <property type="component" value="Unassembled WGS sequence"/>
</dbReference>
<name>A0A087DA88_9BIFI</name>